<accession>A0A0F9II94</accession>
<dbReference type="EMBL" id="LAZR01013973">
    <property type="protein sequence ID" value="KKM19499.1"/>
    <property type="molecule type" value="Genomic_DNA"/>
</dbReference>
<evidence type="ECO:0000313" key="1">
    <source>
        <dbReference type="EMBL" id="KKM19499.1"/>
    </source>
</evidence>
<gene>
    <name evidence="1" type="ORF">LCGC14_1655070</name>
</gene>
<name>A0A0F9II94_9ZZZZ</name>
<reference evidence="1" key="1">
    <citation type="journal article" date="2015" name="Nature">
        <title>Complex archaea that bridge the gap between prokaryotes and eukaryotes.</title>
        <authorList>
            <person name="Spang A."/>
            <person name="Saw J.H."/>
            <person name="Jorgensen S.L."/>
            <person name="Zaremba-Niedzwiedzka K."/>
            <person name="Martijn J."/>
            <person name="Lind A.E."/>
            <person name="van Eijk R."/>
            <person name="Schleper C."/>
            <person name="Guy L."/>
            <person name="Ettema T.J."/>
        </authorList>
    </citation>
    <scope>NUCLEOTIDE SEQUENCE</scope>
</reference>
<sequence length="57" mass="6827">MDYEEAQDYRPTHDEIDREIRKHGADPADFWHEVRAKQEIGLLRQITGQDVLDWLGY</sequence>
<comment type="caution">
    <text evidence="1">The sequence shown here is derived from an EMBL/GenBank/DDBJ whole genome shotgun (WGS) entry which is preliminary data.</text>
</comment>
<protein>
    <submittedName>
        <fullName evidence="1">Uncharacterized protein</fullName>
    </submittedName>
</protein>
<organism evidence="1">
    <name type="scientific">marine sediment metagenome</name>
    <dbReference type="NCBI Taxonomy" id="412755"/>
    <lineage>
        <taxon>unclassified sequences</taxon>
        <taxon>metagenomes</taxon>
        <taxon>ecological metagenomes</taxon>
    </lineage>
</organism>
<proteinExistence type="predicted"/>
<dbReference type="AlphaFoldDB" id="A0A0F9II94"/>